<dbReference type="EMBL" id="ABFK02000020">
    <property type="protein sequence ID" value="EDS02219.1"/>
    <property type="molecule type" value="Genomic_DNA"/>
</dbReference>
<feature type="transmembrane region" description="Helical" evidence="5">
    <location>
        <begin position="183"/>
        <end position="200"/>
    </location>
</feature>
<organism evidence="7 8">
    <name type="scientific">Alistipes putredinis DSM 17216</name>
    <dbReference type="NCBI Taxonomy" id="445970"/>
    <lineage>
        <taxon>Bacteria</taxon>
        <taxon>Pseudomonadati</taxon>
        <taxon>Bacteroidota</taxon>
        <taxon>Bacteroidia</taxon>
        <taxon>Bacteroidales</taxon>
        <taxon>Rikenellaceae</taxon>
        <taxon>Alistipes</taxon>
    </lineage>
</organism>
<evidence type="ECO:0000256" key="1">
    <source>
        <dbReference type="ARBA" id="ARBA00004141"/>
    </source>
</evidence>
<keyword evidence="4 5" id="KW-0472">Membrane</keyword>
<evidence type="ECO:0000313" key="7">
    <source>
        <dbReference type="EMBL" id="EDS02219.1"/>
    </source>
</evidence>
<sequence>MRTTPDECGMPAEKMKKRSYITCSKMMKPMLSQRARSLITGVCRLVLAVVFIVSGFTKVIDPWGTSIKINEYLTIYGFDYLIPASMVFSIWLCGAEMMMGCMLLCKVRIRLVSIFALASMLFFTILTFLSATFIPVEDCGCFGEAIKLSPWETFFKNLALLPMAAVVWAYYRNDKILAFRRSEVALTIFFFLLTMGLGFYCYCHLPLIDFLPYKIGVNIREEMHASSAAGPEGELQTVLVYRNRMTGEEREFALDDTEWQDDTVWEWVDTKILGEVPEMNPMIEEFALRNGAEDVTDRVLATPGRLYLICVTRFDRIGRRCEDRLERLVERALQEGAHVVCITPEPLQGNGIHSFGKSTPVPCYNIDGSTLKTMLRAHTGIVVLDDGVIADKRNCRDID</sequence>
<proteinExistence type="predicted"/>
<keyword evidence="3 5" id="KW-1133">Transmembrane helix</keyword>
<feature type="transmembrane region" description="Helical" evidence="5">
    <location>
        <begin position="111"/>
        <end position="134"/>
    </location>
</feature>
<feature type="domain" description="Methylamine utilisation protein MauE" evidence="6">
    <location>
        <begin position="38"/>
        <end position="168"/>
    </location>
</feature>
<protein>
    <submittedName>
        <fullName evidence="7">DoxX family protein</fullName>
    </submittedName>
</protein>
<evidence type="ECO:0000313" key="8">
    <source>
        <dbReference type="Proteomes" id="UP000005819"/>
    </source>
</evidence>
<evidence type="ECO:0000256" key="2">
    <source>
        <dbReference type="ARBA" id="ARBA00022692"/>
    </source>
</evidence>
<feature type="transmembrane region" description="Helical" evidence="5">
    <location>
        <begin position="154"/>
        <end position="171"/>
    </location>
</feature>
<dbReference type="Pfam" id="PF07291">
    <property type="entry name" value="MauE"/>
    <property type="match status" value="1"/>
</dbReference>
<evidence type="ECO:0000256" key="4">
    <source>
        <dbReference type="ARBA" id="ARBA00023136"/>
    </source>
</evidence>
<reference evidence="7" key="1">
    <citation type="submission" date="2007-10" db="EMBL/GenBank/DDBJ databases">
        <authorList>
            <person name="Fulton L."/>
            <person name="Clifton S."/>
            <person name="Fulton B."/>
            <person name="Xu J."/>
            <person name="Minx P."/>
            <person name="Pepin K.H."/>
            <person name="Johnson M."/>
            <person name="Thiruvilangam P."/>
            <person name="Bhonagiri V."/>
            <person name="Nash W.E."/>
            <person name="Mardis E.R."/>
            <person name="Wilson R.K."/>
        </authorList>
    </citation>
    <scope>NUCLEOTIDE SEQUENCE [LARGE SCALE GENOMIC DNA]</scope>
    <source>
        <strain evidence="7">DSM 17216</strain>
    </source>
</reference>
<evidence type="ECO:0000259" key="6">
    <source>
        <dbReference type="Pfam" id="PF07291"/>
    </source>
</evidence>
<accession>B0MX02</accession>
<keyword evidence="2 5" id="KW-0812">Transmembrane</keyword>
<dbReference type="GO" id="GO:0016020">
    <property type="term" value="C:membrane"/>
    <property type="evidence" value="ECO:0007669"/>
    <property type="project" value="UniProtKB-SubCell"/>
</dbReference>
<name>B0MX02_9BACT</name>
<keyword evidence="8" id="KW-1185">Reference proteome</keyword>
<evidence type="ECO:0000256" key="5">
    <source>
        <dbReference type="SAM" id="Phobius"/>
    </source>
</evidence>
<comment type="caution">
    <text evidence="7">The sequence shown here is derived from an EMBL/GenBank/DDBJ whole genome shotgun (WGS) entry which is preliminary data.</text>
</comment>
<dbReference type="eggNOG" id="COG2259">
    <property type="taxonomic scope" value="Bacteria"/>
</dbReference>
<gene>
    <name evidence="7" type="ORF">ALIPUT_01738</name>
</gene>
<dbReference type="NCBIfam" id="NF045576">
    <property type="entry name" value="BT_3928_fam"/>
    <property type="match status" value="1"/>
</dbReference>
<dbReference type="Proteomes" id="UP000005819">
    <property type="component" value="Unassembled WGS sequence"/>
</dbReference>
<feature type="transmembrane region" description="Helical" evidence="5">
    <location>
        <begin position="35"/>
        <end position="60"/>
    </location>
</feature>
<dbReference type="InterPro" id="IPR009908">
    <property type="entry name" value="Methylamine_util_MauE"/>
</dbReference>
<reference evidence="7" key="2">
    <citation type="submission" date="2013-09" db="EMBL/GenBank/DDBJ databases">
        <title>Draft genome sequence of Alistipes putredinis (DSM 17216).</title>
        <authorList>
            <person name="Sudarsanam P."/>
            <person name="Ley R."/>
            <person name="Guruge J."/>
            <person name="Turnbaugh P.J."/>
            <person name="Mahowald M."/>
            <person name="Liep D."/>
            <person name="Gordon J."/>
        </authorList>
    </citation>
    <scope>NUCLEOTIDE SEQUENCE</scope>
    <source>
        <strain evidence="7">DSM 17216</strain>
    </source>
</reference>
<feature type="transmembrane region" description="Helical" evidence="5">
    <location>
        <begin position="80"/>
        <end position="104"/>
    </location>
</feature>
<dbReference type="AlphaFoldDB" id="B0MX02"/>
<evidence type="ECO:0000256" key="3">
    <source>
        <dbReference type="ARBA" id="ARBA00022989"/>
    </source>
</evidence>
<dbReference type="HOGENOM" id="CLU_041394_0_0_10"/>
<dbReference type="GO" id="GO:0030416">
    <property type="term" value="P:methylamine metabolic process"/>
    <property type="evidence" value="ECO:0007669"/>
    <property type="project" value="InterPro"/>
</dbReference>
<comment type="subcellular location">
    <subcellularLocation>
        <location evidence="1">Membrane</location>
        <topology evidence="1">Multi-pass membrane protein</topology>
    </subcellularLocation>
</comment>